<dbReference type="EMBL" id="UYYA01004308">
    <property type="protein sequence ID" value="VDM61091.1"/>
    <property type="molecule type" value="Genomic_DNA"/>
</dbReference>
<evidence type="ECO:0000313" key="4">
    <source>
        <dbReference type="WBParaSite" id="ACOC_0000950501-mRNA-1"/>
    </source>
</evidence>
<evidence type="ECO:0000313" key="3">
    <source>
        <dbReference type="Proteomes" id="UP000267027"/>
    </source>
</evidence>
<proteinExistence type="predicted"/>
<sequence length="107" mass="11960">MDTRWLSLVSPLPSLFPLHPFSIAPLQRIPLLPQFTPLIKKDKSKQFLVEQLLPNGAKSTVGIRERRLRHEESAGVQVQLQGRDDGDGDGDSQQPGAVQLPRVWKGE</sequence>
<gene>
    <name evidence="2" type="ORF">ACOC_LOCUS9506</name>
</gene>
<feature type="region of interest" description="Disordered" evidence="1">
    <location>
        <begin position="63"/>
        <end position="107"/>
    </location>
</feature>
<evidence type="ECO:0000313" key="2">
    <source>
        <dbReference type="EMBL" id="VDM61091.1"/>
    </source>
</evidence>
<dbReference type="OrthoDB" id="5876394at2759"/>
<reference evidence="2 3" key="2">
    <citation type="submission" date="2018-11" db="EMBL/GenBank/DDBJ databases">
        <authorList>
            <consortium name="Pathogen Informatics"/>
        </authorList>
    </citation>
    <scope>NUCLEOTIDE SEQUENCE [LARGE SCALE GENOMIC DNA]</scope>
    <source>
        <strain evidence="2 3">Costa Rica</strain>
    </source>
</reference>
<dbReference type="AlphaFoldDB" id="A0A0R3PUD9"/>
<protein>
    <submittedName>
        <fullName evidence="2 4">Uncharacterized protein</fullName>
    </submittedName>
</protein>
<name>A0A0R3PUD9_ANGCS</name>
<organism evidence="4">
    <name type="scientific">Angiostrongylus costaricensis</name>
    <name type="common">Nematode worm</name>
    <dbReference type="NCBI Taxonomy" id="334426"/>
    <lineage>
        <taxon>Eukaryota</taxon>
        <taxon>Metazoa</taxon>
        <taxon>Ecdysozoa</taxon>
        <taxon>Nematoda</taxon>
        <taxon>Chromadorea</taxon>
        <taxon>Rhabditida</taxon>
        <taxon>Rhabditina</taxon>
        <taxon>Rhabditomorpha</taxon>
        <taxon>Strongyloidea</taxon>
        <taxon>Metastrongylidae</taxon>
        <taxon>Angiostrongylus</taxon>
    </lineage>
</organism>
<dbReference type="Proteomes" id="UP000267027">
    <property type="component" value="Unassembled WGS sequence"/>
</dbReference>
<evidence type="ECO:0000256" key="1">
    <source>
        <dbReference type="SAM" id="MobiDB-lite"/>
    </source>
</evidence>
<keyword evidence="3" id="KW-1185">Reference proteome</keyword>
<dbReference type="WBParaSite" id="ACOC_0000950501-mRNA-1">
    <property type="protein sequence ID" value="ACOC_0000950501-mRNA-1"/>
    <property type="gene ID" value="ACOC_0000950501"/>
</dbReference>
<feature type="compositionally biased region" description="Basic and acidic residues" evidence="1">
    <location>
        <begin position="63"/>
        <end position="73"/>
    </location>
</feature>
<accession>A0A0R3PUD9</accession>
<reference evidence="4" key="1">
    <citation type="submission" date="2017-02" db="UniProtKB">
        <authorList>
            <consortium name="WormBaseParasite"/>
        </authorList>
    </citation>
    <scope>IDENTIFICATION</scope>
</reference>